<dbReference type="GO" id="GO:0007165">
    <property type="term" value="P:signal transduction"/>
    <property type="evidence" value="ECO:0007669"/>
    <property type="project" value="TreeGrafter"/>
</dbReference>
<accession>A0A3G4ZZQ2</accession>
<protein>
    <submittedName>
        <fullName evidence="1">Uncharacterized protein</fullName>
    </submittedName>
</protein>
<proteinExistence type="predicted"/>
<sequence length="314" mass="37216">MLISNDIVYHFREFIQKCNSLSDGQRMLKTLRNTLIANYSLQDSRCIWMSLLLYKNKQDMETSDQLWSLSRIIIIAILSGNPNIENPIQEYLQMFAIWKENNLIDLITEIGGCYYNILQIKQSLTESPDETKNVWMPQYESILTKIREHCQMIGIFDKVEQFIKSLEESKYNIISEIMQRAYWDKIQQDIENKDYDIIFRNLQEIKTLLLDIIPGGHHKSYIEDAIDIELIRNAVMHDAFDKDYLLTIYAFIISVLRDWDTIAFIPKYDKEIDELDKLDGTMPFLIRTVLQKSITLTIDLKSRKDIWNLILRHK</sequence>
<dbReference type="InterPro" id="IPR008862">
    <property type="entry name" value="Tcp11"/>
</dbReference>
<organism evidence="1">
    <name type="scientific">Gaeavirus sp</name>
    <dbReference type="NCBI Taxonomy" id="2487767"/>
    <lineage>
        <taxon>Viruses</taxon>
        <taxon>Varidnaviria</taxon>
        <taxon>Bamfordvirae</taxon>
        <taxon>Nucleocytoviricota</taxon>
        <taxon>Megaviricetes</taxon>
        <taxon>Imitervirales</taxon>
        <taxon>Mimiviridae</taxon>
        <taxon>Klosneuvirinae</taxon>
    </lineage>
</organism>
<gene>
    <name evidence="1" type="ORF">Gaeavirus34_5</name>
</gene>
<dbReference type="Pfam" id="PF05794">
    <property type="entry name" value="Tcp11"/>
    <property type="match status" value="1"/>
</dbReference>
<dbReference type="PANTHER" id="PTHR12832:SF11">
    <property type="entry name" value="LD23868P"/>
    <property type="match status" value="1"/>
</dbReference>
<reference evidence="1" key="1">
    <citation type="submission" date="2018-10" db="EMBL/GenBank/DDBJ databases">
        <title>Hidden diversity of soil giant viruses.</title>
        <authorList>
            <person name="Schulz F."/>
            <person name="Alteio L."/>
            <person name="Goudeau D."/>
            <person name="Ryan E.M."/>
            <person name="Malmstrom R.R."/>
            <person name="Blanchard J."/>
            <person name="Woyke T."/>
        </authorList>
    </citation>
    <scope>NUCLEOTIDE SEQUENCE</scope>
    <source>
        <strain evidence="1">GAV1</strain>
    </source>
</reference>
<evidence type="ECO:0000313" key="1">
    <source>
        <dbReference type="EMBL" id="AYV80340.1"/>
    </source>
</evidence>
<name>A0A3G4ZZQ2_9VIRU</name>
<dbReference type="EMBL" id="MK072232">
    <property type="protein sequence ID" value="AYV80340.1"/>
    <property type="molecule type" value="Genomic_DNA"/>
</dbReference>
<dbReference type="PANTHER" id="PTHR12832">
    <property type="entry name" value="TESTIS-SPECIFIC PROTEIN PBS13 T-COMPLEX 11"/>
    <property type="match status" value="1"/>
</dbReference>